<dbReference type="InterPro" id="IPR011708">
    <property type="entry name" value="DNA_pol3_alpha_NTPase_dom"/>
</dbReference>
<comment type="catalytic activity">
    <reaction evidence="12">
        <text>DNA(n) + a 2'-deoxyribonucleoside 5'-triphosphate = DNA(n+1) + diphosphate</text>
        <dbReference type="Rhea" id="RHEA:22508"/>
        <dbReference type="Rhea" id="RHEA-COMP:17339"/>
        <dbReference type="Rhea" id="RHEA-COMP:17340"/>
        <dbReference type="ChEBI" id="CHEBI:33019"/>
        <dbReference type="ChEBI" id="CHEBI:61560"/>
        <dbReference type="ChEBI" id="CHEBI:173112"/>
        <dbReference type="EC" id="2.7.7.7"/>
    </reaction>
</comment>
<comment type="caution">
    <text evidence="14">The sequence shown here is derived from an EMBL/GenBank/DDBJ whole genome shotgun (WGS) entry which is preliminary data.</text>
</comment>
<dbReference type="RefSeq" id="WP_176266228.1">
    <property type="nucleotide sequence ID" value="NZ_JABWGV010000001.1"/>
</dbReference>
<dbReference type="EMBL" id="JABWGV010000001">
    <property type="protein sequence ID" value="NVD43934.1"/>
    <property type="molecule type" value="Genomic_DNA"/>
</dbReference>
<comment type="function">
    <text evidence="10">DNA polymerase III is a complex, multichain enzyme responsible for most of the replicative synthesis in bacteria. This DNA polymerase also exhibits 3' to 5' exonuclease activity. The alpha chain is the DNA polymerase.</text>
</comment>
<dbReference type="SMART" id="SM00481">
    <property type="entry name" value="POLIIIAc"/>
    <property type="match status" value="1"/>
</dbReference>
<dbReference type="Pfam" id="PF02811">
    <property type="entry name" value="PHP"/>
    <property type="match status" value="1"/>
</dbReference>
<dbReference type="InterPro" id="IPR049821">
    <property type="entry name" value="PolIIIA_DnaE1_PHP"/>
</dbReference>
<evidence type="ECO:0000256" key="3">
    <source>
        <dbReference type="ARBA" id="ARBA00012417"/>
    </source>
</evidence>
<evidence type="ECO:0000256" key="8">
    <source>
        <dbReference type="ARBA" id="ARBA00022705"/>
    </source>
</evidence>
<dbReference type="Proteomes" id="UP000561438">
    <property type="component" value="Unassembled WGS sequence"/>
</dbReference>
<dbReference type="GO" id="GO:0006260">
    <property type="term" value="P:DNA replication"/>
    <property type="evidence" value="ECO:0007669"/>
    <property type="project" value="UniProtKB-KW"/>
</dbReference>
<dbReference type="AlphaFoldDB" id="A0A850GWJ1"/>
<sequence>MAFAPFVPLRVMSSFSMLEAAIDPKQIAKLAKERGFPAIAICDRNGLYGAVPFASACIAEGVQPIVGTLLGIARESEPSRVDYLPLFAQDEKGYENLCHLVSRAHLDRPLEFEPHISLDDLEGRTDGLIALTGAGDGALTRLLAEEQAEHAGSHLDRLVAFFPDRLYMELARDGDETACLAEPALLDLAYARELPLVATNPANYAEPHMHKAHDAMLCIAGSTHIEAEERRRSNPQSFVKSAPMMAELFADLPEAVQNTLTIARRCAYAPPQRDPILPSLAGDLEGEARALRDDSRKGLAARMTAYYPNVSEADLLEALCASGDERATVIARLATAGVGNEFTEYAERLDFEIDIIKGMGFPGYFLIVADFIKWAKEQNIPVGPGRGSGAGSLVAWSLTITDLDPIRLGLLFERFLNPERVSMPDFDIDFCETRRGEVIRYVQAKYGQDHVAQIITFGKLKARAVLRDCGRILQMSYGHVDRLCKMVPNHPTDPWTLPRALNGASDFRREYENDNEVKRLVDLAMQLEGFPRNSSTHAAGVVIGDRPLAQLVPLYRDPRSDMPVTQYDMKHVESSGLVKFDFLGLKTLSVLQKAVDLLNKREIDIDLSALALDDPAVFALLKQGNTVGVFQLESEGMRRTLTAVKPTKFEDIIALVSLYRPGPMDNIPLFGKRKAGEVPIEYPHPKLEGILAETYGIFVYQEQVMQAAQILAGYSLGDADLLRRAMGKKVQAEMDAQRQRFVDGCREVSGIEKREANALFDLIDKFAGYGFNKSHAAAYALLAYQTAWLKAHYPHEFYAASMCFDMHQSEKLAVFVDDARRYPETTGGPITIAAPDINRSVAEFTVEQTDDGYAVRYALAGIRNVGSKAMDAIVAEREMNGQFSSLSDLFGRLPAGSMNRRQLEGLICAGALDALEPNRAQLLANADHLMAVADAAARERVSGQGGLFAGDAGEVETLRLREAPAWPRAEMMSKERENFGFFFSAHPVEAYRMVASAQGARSYASLMDTGATAAGRTPAVMAAMVENVNRGKTRKGKDFIRADFSDSTGQFSAACFEEAMVEKFAEWAASGTCILLQVELDTPSPDEPPRITVRGGRPLDEVSGSARMMLTLDVTSESALEALTFELGRNADGADTVHGATGEIIARLLTAAGAAPSVRLGRDFRLSGELAERLASVPGLDKVSLTSKRGPGRLKLVA</sequence>
<dbReference type="InterPro" id="IPR004805">
    <property type="entry name" value="DnaE2/DnaE/PolC"/>
</dbReference>
<organism evidence="14 15">
    <name type="scientific">Qipengyuania atrilutea</name>
    <dbReference type="NCBI Taxonomy" id="2744473"/>
    <lineage>
        <taxon>Bacteria</taxon>
        <taxon>Pseudomonadati</taxon>
        <taxon>Pseudomonadota</taxon>
        <taxon>Alphaproteobacteria</taxon>
        <taxon>Sphingomonadales</taxon>
        <taxon>Erythrobacteraceae</taxon>
        <taxon>Qipengyuania</taxon>
    </lineage>
</organism>
<comment type="similarity">
    <text evidence="2">Belongs to the DNA polymerase type-C family. DnaE subfamily.</text>
</comment>
<keyword evidence="15" id="KW-1185">Reference proteome</keyword>
<dbReference type="InterPro" id="IPR040982">
    <property type="entry name" value="DNA_pol3_finger"/>
</dbReference>
<dbReference type="Gene3D" id="3.20.20.140">
    <property type="entry name" value="Metal-dependent hydrolases"/>
    <property type="match status" value="1"/>
</dbReference>
<evidence type="ECO:0000313" key="14">
    <source>
        <dbReference type="EMBL" id="NVD43934.1"/>
    </source>
</evidence>
<dbReference type="NCBIfam" id="TIGR00594">
    <property type="entry name" value="polc"/>
    <property type="match status" value="1"/>
</dbReference>
<dbReference type="NCBIfam" id="NF004226">
    <property type="entry name" value="PRK05673.1"/>
    <property type="match status" value="1"/>
</dbReference>
<dbReference type="Pfam" id="PF14579">
    <property type="entry name" value="HHH_6"/>
    <property type="match status" value="1"/>
</dbReference>
<evidence type="ECO:0000256" key="11">
    <source>
        <dbReference type="ARBA" id="ARBA00026073"/>
    </source>
</evidence>
<reference evidence="14 15" key="1">
    <citation type="submission" date="2020-06" db="EMBL/GenBank/DDBJ databases">
        <title>Altererythrobacter sp. HHU K3-1.</title>
        <authorList>
            <person name="Zhang D."/>
            <person name="Xue H."/>
        </authorList>
    </citation>
    <scope>NUCLEOTIDE SEQUENCE [LARGE SCALE GENOMIC DNA]</scope>
    <source>
        <strain evidence="14 15">HHU K3-1</strain>
    </source>
</reference>
<gene>
    <name evidence="14" type="primary">dnaE</name>
    <name evidence="14" type="ORF">HUV48_02740</name>
</gene>
<comment type="subunit">
    <text evidence="11">DNA polymerase III contains a core (composed of alpha, epsilon and theta chains) that associates with a tau subunit. This core dimerizes to form the POLIII' complex. PolIII' associates with the gamma complex (composed of gamma, delta, delta', psi and chi chains) and with the beta chain to form the complete DNA polymerase III complex.</text>
</comment>
<keyword evidence="9" id="KW-0239">DNA-directed DNA polymerase</keyword>
<dbReference type="PANTHER" id="PTHR32294">
    <property type="entry name" value="DNA POLYMERASE III SUBUNIT ALPHA"/>
    <property type="match status" value="1"/>
</dbReference>
<evidence type="ECO:0000256" key="2">
    <source>
        <dbReference type="ARBA" id="ARBA00009496"/>
    </source>
</evidence>
<evidence type="ECO:0000256" key="1">
    <source>
        <dbReference type="ARBA" id="ARBA00004496"/>
    </source>
</evidence>
<keyword evidence="7 14" id="KW-0548">Nucleotidyltransferase</keyword>
<dbReference type="GO" id="GO:0003887">
    <property type="term" value="F:DNA-directed DNA polymerase activity"/>
    <property type="evidence" value="ECO:0007669"/>
    <property type="project" value="UniProtKB-KW"/>
</dbReference>
<evidence type="ECO:0000256" key="10">
    <source>
        <dbReference type="ARBA" id="ARBA00025611"/>
    </source>
</evidence>
<name>A0A850GWJ1_9SPHN</name>
<dbReference type="InterPro" id="IPR016195">
    <property type="entry name" value="Pol/histidinol_Pase-like"/>
</dbReference>
<dbReference type="GO" id="GO:0008408">
    <property type="term" value="F:3'-5' exonuclease activity"/>
    <property type="evidence" value="ECO:0007669"/>
    <property type="project" value="InterPro"/>
</dbReference>
<evidence type="ECO:0000256" key="6">
    <source>
        <dbReference type="ARBA" id="ARBA00022679"/>
    </source>
</evidence>
<keyword evidence="8" id="KW-0235">DNA replication</keyword>
<accession>A0A850GWJ1</accession>
<dbReference type="CDD" id="cd04485">
    <property type="entry name" value="DnaE_OBF"/>
    <property type="match status" value="1"/>
</dbReference>
<evidence type="ECO:0000259" key="13">
    <source>
        <dbReference type="SMART" id="SM00481"/>
    </source>
</evidence>
<dbReference type="PANTHER" id="PTHR32294:SF0">
    <property type="entry name" value="DNA POLYMERASE III SUBUNIT ALPHA"/>
    <property type="match status" value="1"/>
</dbReference>
<feature type="domain" description="Polymerase/histidinol phosphatase N-terminal" evidence="13">
    <location>
        <begin position="7"/>
        <end position="74"/>
    </location>
</feature>
<keyword evidence="6 14" id="KW-0808">Transferase</keyword>
<dbReference type="SUPFAM" id="SSF89550">
    <property type="entry name" value="PHP domain-like"/>
    <property type="match status" value="1"/>
</dbReference>
<protein>
    <recommendedName>
        <fullName evidence="4">DNA polymerase III subunit alpha</fullName>
        <ecNumber evidence="3">2.7.7.7</ecNumber>
    </recommendedName>
</protein>
<evidence type="ECO:0000256" key="12">
    <source>
        <dbReference type="ARBA" id="ARBA00049244"/>
    </source>
</evidence>
<dbReference type="GO" id="GO:0005737">
    <property type="term" value="C:cytoplasm"/>
    <property type="evidence" value="ECO:0007669"/>
    <property type="project" value="UniProtKB-SubCell"/>
</dbReference>
<dbReference type="InterPro" id="IPR041931">
    <property type="entry name" value="DNA_pol3_alpha_thumb_dom"/>
</dbReference>
<dbReference type="EC" id="2.7.7.7" evidence="3"/>
<dbReference type="InterPro" id="IPR029460">
    <property type="entry name" value="DNAPol_HHH"/>
</dbReference>
<proteinExistence type="inferred from homology"/>
<evidence type="ECO:0000313" key="15">
    <source>
        <dbReference type="Proteomes" id="UP000561438"/>
    </source>
</evidence>
<dbReference type="InterPro" id="IPR003141">
    <property type="entry name" value="Pol/His_phosphatase_N"/>
</dbReference>
<evidence type="ECO:0000256" key="7">
    <source>
        <dbReference type="ARBA" id="ARBA00022695"/>
    </source>
</evidence>
<dbReference type="InterPro" id="IPR004013">
    <property type="entry name" value="PHP_dom"/>
</dbReference>
<dbReference type="Pfam" id="PF07733">
    <property type="entry name" value="DNA_pol3_alpha"/>
    <property type="match status" value="1"/>
</dbReference>
<dbReference type="Pfam" id="PF17657">
    <property type="entry name" value="DNA_pol3_finger"/>
    <property type="match status" value="1"/>
</dbReference>
<comment type="subcellular location">
    <subcellularLocation>
        <location evidence="1">Cytoplasm</location>
    </subcellularLocation>
</comment>
<dbReference type="CDD" id="cd07433">
    <property type="entry name" value="PHP_PolIIIA_DnaE1"/>
    <property type="match status" value="1"/>
</dbReference>
<evidence type="ECO:0000256" key="4">
    <source>
        <dbReference type="ARBA" id="ARBA00019114"/>
    </source>
</evidence>
<dbReference type="Gene3D" id="1.10.10.1600">
    <property type="entry name" value="Bacterial DNA polymerase III alpha subunit, thumb domain"/>
    <property type="match status" value="1"/>
</dbReference>
<keyword evidence="5" id="KW-0963">Cytoplasm</keyword>
<evidence type="ECO:0000256" key="9">
    <source>
        <dbReference type="ARBA" id="ARBA00022932"/>
    </source>
</evidence>
<evidence type="ECO:0000256" key="5">
    <source>
        <dbReference type="ARBA" id="ARBA00022490"/>
    </source>
</evidence>
<dbReference type="Gene3D" id="1.10.150.870">
    <property type="match status" value="1"/>
</dbReference>